<gene>
    <name evidence="1" type="ORF">N7492_007375</name>
</gene>
<accession>A0A9W9I1W0</accession>
<evidence type="ECO:0000313" key="2">
    <source>
        <dbReference type="Proteomes" id="UP001146351"/>
    </source>
</evidence>
<dbReference type="EMBL" id="JAPQKO010000005">
    <property type="protein sequence ID" value="KAJ5161983.1"/>
    <property type="molecule type" value="Genomic_DNA"/>
</dbReference>
<keyword evidence="2" id="KW-1185">Reference proteome</keyword>
<comment type="caution">
    <text evidence="1">The sequence shown here is derived from an EMBL/GenBank/DDBJ whole genome shotgun (WGS) entry which is preliminary data.</text>
</comment>
<evidence type="ECO:0000313" key="1">
    <source>
        <dbReference type="EMBL" id="KAJ5161983.1"/>
    </source>
</evidence>
<reference evidence="1" key="1">
    <citation type="submission" date="2022-11" db="EMBL/GenBank/DDBJ databases">
        <authorList>
            <person name="Petersen C."/>
        </authorList>
    </citation>
    <scope>NUCLEOTIDE SEQUENCE</scope>
    <source>
        <strain evidence="1">IBT 21917</strain>
    </source>
</reference>
<protein>
    <submittedName>
        <fullName evidence="1">Uncharacterized protein</fullName>
    </submittedName>
</protein>
<reference evidence="1" key="2">
    <citation type="journal article" date="2023" name="IMA Fungus">
        <title>Comparative genomic study of the Penicillium genus elucidates a diverse pangenome and 15 lateral gene transfer events.</title>
        <authorList>
            <person name="Petersen C."/>
            <person name="Sorensen T."/>
            <person name="Nielsen M.R."/>
            <person name="Sondergaard T.E."/>
            <person name="Sorensen J.L."/>
            <person name="Fitzpatrick D.A."/>
            <person name="Frisvad J.C."/>
            <person name="Nielsen K.L."/>
        </authorList>
    </citation>
    <scope>NUCLEOTIDE SEQUENCE</scope>
    <source>
        <strain evidence="1">IBT 21917</strain>
    </source>
</reference>
<organism evidence="1 2">
    <name type="scientific">Penicillium capsulatum</name>
    <dbReference type="NCBI Taxonomy" id="69766"/>
    <lineage>
        <taxon>Eukaryota</taxon>
        <taxon>Fungi</taxon>
        <taxon>Dikarya</taxon>
        <taxon>Ascomycota</taxon>
        <taxon>Pezizomycotina</taxon>
        <taxon>Eurotiomycetes</taxon>
        <taxon>Eurotiomycetidae</taxon>
        <taxon>Eurotiales</taxon>
        <taxon>Aspergillaceae</taxon>
        <taxon>Penicillium</taxon>
    </lineage>
</organism>
<name>A0A9W9I1W0_9EURO</name>
<sequence length="127" mass="15320">MRRVLIRSNLLPKSRKVVNAQRREEEVLRIQDILSRGPSWKQSTPSERDMVLAMHAFVYQKGWTRRADSIDRLCEWWIFRCTFQDGWEDSLDSQWERFQKHTLYLFLQPPEKKSFEPAEFYPPPFGA</sequence>
<dbReference type="AlphaFoldDB" id="A0A9W9I1W0"/>
<dbReference type="Proteomes" id="UP001146351">
    <property type="component" value="Unassembled WGS sequence"/>
</dbReference>
<proteinExistence type="predicted"/>